<feature type="compositionally biased region" description="Basic and acidic residues" evidence="1">
    <location>
        <begin position="1"/>
        <end position="11"/>
    </location>
</feature>
<dbReference type="AlphaFoldDB" id="A0A016WE62"/>
<gene>
    <name evidence="2" type="primary">Acey_s0806.g2445</name>
    <name evidence="2" type="ORF">Y032_0806g2445</name>
</gene>
<sequence length="72" mass="7618">MGGDEKIREADCNIGSQPSLGGGSLESMQVDETNDGWDIGVDVAYGSRGFSTVFCNVLAGDLEAFLHNEVVH</sequence>
<reference evidence="3" key="1">
    <citation type="journal article" date="2015" name="Nat. Genet.">
        <title>The genome and transcriptome of the zoonotic hookworm Ancylostoma ceylanicum identify infection-specific gene families.</title>
        <authorList>
            <person name="Schwarz E.M."/>
            <person name="Hu Y."/>
            <person name="Antoshechkin I."/>
            <person name="Miller M.M."/>
            <person name="Sternberg P.W."/>
            <person name="Aroian R.V."/>
        </authorList>
    </citation>
    <scope>NUCLEOTIDE SEQUENCE</scope>
    <source>
        <strain evidence="3">HY135</strain>
    </source>
</reference>
<dbReference type="EMBL" id="JARK01000406">
    <property type="protein sequence ID" value="EYC37308.1"/>
    <property type="molecule type" value="Genomic_DNA"/>
</dbReference>
<accession>A0A016WE62</accession>
<evidence type="ECO:0000313" key="3">
    <source>
        <dbReference type="Proteomes" id="UP000024635"/>
    </source>
</evidence>
<proteinExistence type="predicted"/>
<evidence type="ECO:0000256" key="1">
    <source>
        <dbReference type="SAM" id="MobiDB-lite"/>
    </source>
</evidence>
<evidence type="ECO:0000313" key="2">
    <source>
        <dbReference type="EMBL" id="EYC37308.1"/>
    </source>
</evidence>
<name>A0A016WE62_9BILA</name>
<dbReference type="Proteomes" id="UP000024635">
    <property type="component" value="Unassembled WGS sequence"/>
</dbReference>
<keyword evidence="3" id="KW-1185">Reference proteome</keyword>
<organism evidence="2 3">
    <name type="scientific">Ancylostoma ceylanicum</name>
    <dbReference type="NCBI Taxonomy" id="53326"/>
    <lineage>
        <taxon>Eukaryota</taxon>
        <taxon>Metazoa</taxon>
        <taxon>Ecdysozoa</taxon>
        <taxon>Nematoda</taxon>
        <taxon>Chromadorea</taxon>
        <taxon>Rhabditida</taxon>
        <taxon>Rhabditina</taxon>
        <taxon>Rhabditomorpha</taxon>
        <taxon>Strongyloidea</taxon>
        <taxon>Ancylostomatidae</taxon>
        <taxon>Ancylostomatinae</taxon>
        <taxon>Ancylostoma</taxon>
    </lineage>
</organism>
<feature type="region of interest" description="Disordered" evidence="1">
    <location>
        <begin position="1"/>
        <end position="28"/>
    </location>
</feature>
<comment type="caution">
    <text evidence="2">The sequence shown here is derived from an EMBL/GenBank/DDBJ whole genome shotgun (WGS) entry which is preliminary data.</text>
</comment>
<protein>
    <submittedName>
        <fullName evidence="2">Uncharacterized protein</fullName>
    </submittedName>
</protein>